<evidence type="ECO:0000256" key="2">
    <source>
        <dbReference type="SAM" id="MobiDB-lite"/>
    </source>
</evidence>
<reference evidence="5" key="1">
    <citation type="journal article" date="2023" name="Commun. Biol.">
        <title>Genome analysis of Parmales, the sister group of diatoms, reveals the evolutionary specialization of diatoms from phago-mixotrophs to photoautotrophs.</title>
        <authorList>
            <person name="Ban H."/>
            <person name="Sato S."/>
            <person name="Yoshikawa S."/>
            <person name="Yamada K."/>
            <person name="Nakamura Y."/>
            <person name="Ichinomiya M."/>
            <person name="Sato N."/>
            <person name="Blanc-Mathieu R."/>
            <person name="Endo H."/>
            <person name="Kuwata A."/>
            <person name="Ogata H."/>
        </authorList>
    </citation>
    <scope>NUCLEOTIDE SEQUENCE [LARGE SCALE GENOMIC DNA]</scope>
    <source>
        <strain evidence="5">NIES 3699</strain>
    </source>
</reference>
<organism evidence="4 5">
    <name type="scientific">Triparma verrucosa</name>
    <dbReference type="NCBI Taxonomy" id="1606542"/>
    <lineage>
        <taxon>Eukaryota</taxon>
        <taxon>Sar</taxon>
        <taxon>Stramenopiles</taxon>
        <taxon>Ochrophyta</taxon>
        <taxon>Bolidophyceae</taxon>
        <taxon>Parmales</taxon>
        <taxon>Triparmaceae</taxon>
        <taxon>Triparma</taxon>
    </lineage>
</organism>
<dbReference type="InterPro" id="IPR000863">
    <property type="entry name" value="Sulfotransferase_dom"/>
</dbReference>
<dbReference type="SUPFAM" id="SSF52540">
    <property type="entry name" value="P-loop containing nucleoside triphosphate hydrolases"/>
    <property type="match status" value="1"/>
</dbReference>
<name>A0A9W7BGS2_9STRA</name>
<dbReference type="InterPro" id="IPR029039">
    <property type="entry name" value="Flavoprotein-like_sf"/>
</dbReference>
<comment type="caution">
    <text evidence="4">The sequence shown here is derived from an EMBL/GenBank/DDBJ whole genome shotgun (WGS) entry which is preliminary data.</text>
</comment>
<dbReference type="Gene3D" id="3.40.50.300">
    <property type="entry name" value="P-loop containing nucleotide triphosphate hydrolases"/>
    <property type="match status" value="1"/>
</dbReference>
<feature type="region of interest" description="Disordered" evidence="2">
    <location>
        <begin position="561"/>
        <end position="581"/>
    </location>
</feature>
<dbReference type="Proteomes" id="UP001165160">
    <property type="component" value="Unassembled WGS sequence"/>
</dbReference>
<evidence type="ECO:0000256" key="1">
    <source>
        <dbReference type="ARBA" id="ARBA00010236"/>
    </source>
</evidence>
<dbReference type="PANTHER" id="PTHR45964">
    <property type="entry name" value="WSCD FAMILY MEMBER CG9164"/>
    <property type="match status" value="1"/>
</dbReference>
<feature type="domain" description="Sulfotransferase" evidence="3">
    <location>
        <begin position="275"/>
        <end position="447"/>
    </location>
</feature>
<sequence length="581" mass="63549">MNASMTASSSQISIIYADTENKSAASEIANHISSALECHTECSLVPLPSTVSDLPSSPTLILIISADADGSIPRSASKLRRSLSKCPPFSPPRSLATLLLGGAKCSNSANQMRETCFGAGRKLHASMLTSGCTPLQESYKPISLAAVMSVGGGGIVTTPLSFITGFLINPDSSIAPQRDFIALVLTCKSAVSLCSSRRFRPHVTITSHLSTPLPQSRTLTRLAFPSKGSKSSNSIPAIFHIEDDGILGTLPSPELRSQRMNCGVTFLPPSKSSPPKYFLTSYPRSGNTLIRSLLQSSTQNWTGSDTAVSRTLGWKLANSGMCGEGVVDSRVSGVKTHWPERQGWCRVSSEKVVLVVRNFWDASDSYFNMCLTNTHDETLTEEVRGEYWEKWERMVKSECLIWQRFNDFWVDHCSLHNVPLLIVRFEDLVSERREATMDEVLTFIGSKAGLKARPKEGGEAGTGGYKPRSGGVGSSFKKGRFSFSLISEVEGKILPCLERFGYEGLSELSVNSEVDGQDLLRSLKIPTLTAPERPPIPIVINDGDRGKILRADDDEFGRQMTNWRRSHTDNDTRPFPTITKN</sequence>
<gene>
    <name evidence="4" type="ORF">TrVE_jg8114</name>
</gene>
<comment type="similarity">
    <text evidence="1">Belongs to the WSCD family.</text>
</comment>
<dbReference type="PANTHER" id="PTHR45964:SF5">
    <property type="entry name" value="WSCD FAMILY MEMBER CG9164"/>
    <property type="match status" value="1"/>
</dbReference>
<dbReference type="SUPFAM" id="SSF52218">
    <property type="entry name" value="Flavoproteins"/>
    <property type="match status" value="1"/>
</dbReference>
<proteinExistence type="inferred from homology"/>
<protein>
    <recommendedName>
        <fullName evidence="3">Sulfotransferase domain-containing protein</fullName>
    </recommendedName>
</protein>
<dbReference type="GO" id="GO:0008146">
    <property type="term" value="F:sulfotransferase activity"/>
    <property type="evidence" value="ECO:0007669"/>
    <property type="project" value="InterPro"/>
</dbReference>
<evidence type="ECO:0000259" key="3">
    <source>
        <dbReference type="Pfam" id="PF00685"/>
    </source>
</evidence>
<dbReference type="EMBL" id="BRXX01000103">
    <property type="protein sequence ID" value="GMH90186.1"/>
    <property type="molecule type" value="Genomic_DNA"/>
</dbReference>
<keyword evidence="5" id="KW-1185">Reference proteome</keyword>
<dbReference type="InterPro" id="IPR027417">
    <property type="entry name" value="P-loop_NTPase"/>
</dbReference>
<dbReference type="Pfam" id="PF00685">
    <property type="entry name" value="Sulfotransfer_1"/>
    <property type="match status" value="1"/>
</dbReference>
<accession>A0A9W7BGS2</accession>
<evidence type="ECO:0000313" key="5">
    <source>
        <dbReference type="Proteomes" id="UP001165160"/>
    </source>
</evidence>
<dbReference type="AlphaFoldDB" id="A0A9W7BGS2"/>
<dbReference type="InterPro" id="IPR051589">
    <property type="entry name" value="Sialate-O-sulfotransferase"/>
</dbReference>
<evidence type="ECO:0000313" key="4">
    <source>
        <dbReference type="EMBL" id="GMH90186.1"/>
    </source>
</evidence>